<comment type="similarity">
    <text evidence="2">Belongs to the DcuA/DcuB transporter (TC 2.A.13.1) family.</text>
</comment>
<protein>
    <submittedName>
        <fullName evidence="12">Anaerobic C4-dicarboxylate transporter DcuB</fullName>
    </submittedName>
</protein>
<sequence>MIAIVAVYGIAWMAETMFGAHMSEIQGVLGEMVKEYPWAYAIVLLLVSSL</sequence>
<evidence type="ECO:0000256" key="9">
    <source>
        <dbReference type="ARBA" id="ARBA00034237"/>
    </source>
</evidence>
<keyword evidence="6" id="KW-0812">Transmembrane</keyword>
<comment type="subcellular location">
    <subcellularLocation>
        <location evidence="1">Cell inner membrane</location>
        <topology evidence="1">Multi-pass membrane protein</topology>
    </subcellularLocation>
</comment>
<reference evidence="12 13" key="1">
    <citation type="submission" date="2018-10" db="EMBL/GenBank/DDBJ databases">
        <authorList>
            <person name="Noll B N."/>
        </authorList>
    </citation>
    <scope>NUCLEOTIDE SEQUENCE [LARGE SCALE GENOMIC DNA]</scope>
    <source>
        <strain evidence="12">Ecoli022</strain>
    </source>
</reference>
<dbReference type="Pfam" id="PF03605">
    <property type="entry name" value="DcuA_DcuB"/>
    <property type="match status" value="1"/>
</dbReference>
<evidence type="ECO:0000313" key="13">
    <source>
        <dbReference type="Proteomes" id="UP000281521"/>
    </source>
</evidence>
<accession>A0A3P5DJV6</accession>
<keyword evidence="4" id="KW-1003">Cell membrane</keyword>
<evidence type="ECO:0000256" key="4">
    <source>
        <dbReference type="ARBA" id="ARBA00022475"/>
    </source>
</evidence>
<evidence type="ECO:0000256" key="11">
    <source>
        <dbReference type="ARBA" id="ARBA00034287"/>
    </source>
</evidence>
<evidence type="ECO:0000256" key="2">
    <source>
        <dbReference type="ARBA" id="ARBA00006413"/>
    </source>
</evidence>
<evidence type="ECO:0000256" key="10">
    <source>
        <dbReference type="ARBA" id="ARBA00034284"/>
    </source>
</evidence>
<evidence type="ECO:0000256" key="8">
    <source>
        <dbReference type="ARBA" id="ARBA00023136"/>
    </source>
</evidence>
<evidence type="ECO:0000256" key="1">
    <source>
        <dbReference type="ARBA" id="ARBA00004429"/>
    </source>
</evidence>
<keyword evidence="7" id="KW-1133">Transmembrane helix</keyword>
<dbReference type="PANTHER" id="PTHR36106">
    <property type="entry name" value="ANAEROBIC C4-DICARBOXYLATE TRANSPORTER DCUB"/>
    <property type="match status" value="1"/>
</dbReference>
<keyword evidence="3" id="KW-0813">Transport</keyword>
<organism evidence="12 13">
    <name type="scientific">Escherichia coli</name>
    <dbReference type="NCBI Taxonomy" id="562"/>
    <lineage>
        <taxon>Bacteria</taxon>
        <taxon>Pseudomonadati</taxon>
        <taxon>Pseudomonadota</taxon>
        <taxon>Gammaproteobacteria</taxon>
        <taxon>Enterobacterales</taxon>
        <taxon>Enterobacteriaceae</taxon>
        <taxon>Escherichia</taxon>
    </lineage>
</organism>
<comment type="catalytic activity">
    <reaction evidence="9">
        <text>L-aspartate(in) + succinate(out) = L-aspartate(out) + succinate(in)</text>
        <dbReference type="Rhea" id="RHEA:29343"/>
        <dbReference type="ChEBI" id="CHEBI:29991"/>
        <dbReference type="ChEBI" id="CHEBI:30031"/>
    </reaction>
    <physiologicalReaction direction="right-to-left" evidence="9">
        <dbReference type="Rhea" id="RHEA:29345"/>
    </physiologicalReaction>
</comment>
<evidence type="ECO:0000256" key="3">
    <source>
        <dbReference type="ARBA" id="ARBA00022448"/>
    </source>
</evidence>
<evidence type="ECO:0000256" key="5">
    <source>
        <dbReference type="ARBA" id="ARBA00022519"/>
    </source>
</evidence>
<dbReference type="Proteomes" id="UP000281521">
    <property type="component" value="Unassembled WGS sequence"/>
</dbReference>
<comment type="catalytic activity">
    <reaction evidence="11">
        <text>fumarate(in) + succinate(out) = fumarate(out) + succinate(in)</text>
        <dbReference type="Rhea" id="RHEA:29323"/>
        <dbReference type="ChEBI" id="CHEBI:29806"/>
        <dbReference type="ChEBI" id="CHEBI:30031"/>
    </reaction>
    <physiologicalReaction direction="right-to-left" evidence="11">
        <dbReference type="Rhea" id="RHEA:29325"/>
    </physiologicalReaction>
</comment>
<dbReference type="GO" id="GO:0015556">
    <property type="term" value="F:C4-dicarboxylate transmembrane transporter activity"/>
    <property type="evidence" value="ECO:0007669"/>
    <property type="project" value="InterPro"/>
</dbReference>
<dbReference type="GO" id="GO:0005886">
    <property type="term" value="C:plasma membrane"/>
    <property type="evidence" value="ECO:0007669"/>
    <property type="project" value="UniProtKB-SubCell"/>
</dbReference>
<comment type="catalytic activity">
    <reaction evidence="10">
        <text>(S)-malate(in) + succinate(out) = (S)-malate(out) + succinate(in)</text>
        <dbReference type="Rhea" id="RHEA:29327"/>
        <dbReference type="ChEBI" id="CHEBI:15589"/>
        <dbReference type="ChEBI" id="CHEBI:30031"/>
    </reaction>
    <physiologicalReaction direction="right-to-left" evidence="10">
        <dbReference type="Rhea" id="RHEA:29329"/>
    </physiologicalReaction>
</comment>
<dbReference type="PANTHER" id="PTHR36106:SF3">
    <property type="entry name" value="ANAEROBIC C4-DICARBOXYLATE TRANSPORTER DCUB"/>
    <property type="match status" value="1"/>
</dbReference>
<gene>
    <name evidence="12" type="primary">dcuB_2</name>
    <name evidence="12" type="ORF">BANRA_00006</name>
</gene>
<evidence type="ECO:0000313" key="12">
    <source>
        <dbReference type="EMBL" id="VCY81387.1"/>
    </source>
</evidence>
<dbReference type="EMBL" id="UWXJ01000001">
    <property type="protein sequence ID" value="VCY81387.1"/>
    <property type="molecule type" value="Genomic_DNA"/>
</dbReference>
<proteinExistence type="inferred from homology"/>
<dbReference type="AlphaFoldDB" id="A0A3P5DJV6"/>
<name>A0A3P5DJV6_ECOLX</name>
<evidence type="ECO:0000256" key="7">
    <source>
        <dbReference type="ARBA" id="ARBA00022989"/>
    </source>
</evidence>
<keyword evidence="5" id="KW-0997">Cell inner membrane</keyword>
<keyword evidence="8" id="KW-0472">Membrane</keyword>
<dbReference type="InterPro" id="IPR004668">
    <property type="entry name" value="Anaer_Dcu_memb_transpt"/>
</dbReference>
<evidence type="ECO:0000256" key="6">
    <source>
        <dbReference type="ARBA" id="ARBA00022692"/>
    </source>
</evidence>